<keyword evidence="2" id="KW-1185">Reference proteome</keyword>
<proteinExistence type="predicted"/>
<accession>A0A8T0J5F2</accession>
<evidence type="ECO:0000313" key="1">
    <source>
        <dbReference type="EMBL" id="KAG0590406.1"/>
    </source>
</evidence>
<dbReference type="EMBL" id="CM026421">
    <property type="protein sequence ID" value="KAG0590406.1"/>
    <property type="molecule type" value="Genomic_DNA"/>
</dbReference>
<name>A0A8T0J5F2_CERPU</name>
<dbReference type="AlphaFoldDB" id="A0A8T0J5F2"/>
<dbReference type="Proteomes" id="UP000822688">
    <property type="component" value="Chromosome 1"/>
</dbReference>
<organism evidence="1 2">
    <name type="scientific">Ceratodon purpureus</name>
    <name type="common">Fire moss</name>
    <name type="synonym">Dicranum purpureum</name>
    <dbReference type="NCBI Taxonomy" id="3225"/>
    <lineage>
        <taxon>Eukaryota</taxon>
        <taxon>Viridiplantae</taxon>
        <taxon>Streptophyta</taxon>
        <taxon>Embryophyta</taxon>
        <taxon>Bryophyta</taxon>
        <taxon>Bryophytina</taxon>
        <taxon>Bryopsida</taxon>
        <taxon>Dicranidae</taxon>
        <taxon>Pseudoditrichales</taxon>
        <taxon>Ditrichaceae</taxon>
        <taxon>Ceratodon</taxon>
    </lineage>
</organism>
<sequence>MCEQHPLLSQIVVSLAHRWLQGISHRSRWRVWRFDVVVELDFLPRDADNEAMTGPRSCPCSYLQHAMTWLGGWRGSEVETMLNTFRDTGVG</sequence>
<comment type="caution">
    <text evidence="1">The sequence shown here is derived from an EMBL/GenBank/DDBJ whole genome shotgun (WGS) entry which is preliminary data.</text>
</comment>
<protein>
    <submittedName>
        <fullName evidence="1">Uncharacterized protein</fullName>
    </submittedName>
</protein>
<gene>
    <name evidence="1" type="ORF">KC19_1G097200</name>
</gene>
<reference evidence="1" key="1">
    <citation type="submission" date="2020-06" db="EMBL/GenBank/DDBJ databases">
        <title>WGS assembly of Ceratodon purpureus strain R40.</title>
        <authorList>
            <person name="Carey S.B."/>
            <person name="Jenkins J."/>
            <person name="Shu S."/>
            <person name="Lovell J.T."/>
            <person name="Sreedasyam A."/>
            <person name="Maumus F."/>
            <person name="Tiley G.P."/>
            <person name="Fernandez-Pozo N."/>
            <person name="Barry K."/>
            <person name="Chen C."/>
            <person name="Wang M."/>
            <person name="Lipzen A."/>
            <person name="Daum C."/>
            <person name="Saski C.A."/>
            <person name="Payton A.C."/>
            <person name="Mcbreen J.C."/>
            <person name="Conrad R.E."/>
            <person name="Kollar L.M."/>
            <person name="Olsson S."/>
            <person name="Huttunen S."/>
            <person name="Landis J.B."/>
            <person name="Wickett N.J."/>
            <person name="Johnson M.G."/>
            <person name="Rensing S.A."/>
            <person name="Grimwood J."/>
            <person name="Schmutz J."/>
            <person name="Mcdaniel S.F."/>
        </authorList>
    </citation>
    <scope>NUCLEOTIDE SEQUENCE</scope>
    <source>
        <strain evidence="1">R40</strain>
    </source>
</reference>
<evidence type="ECO:0000313" key="2">
    <source>
        <dbReference type="Proteomes" id="UP000822688"/>
    </source>
</evidence>